<dbReference type="STRING" id="391587.KAOT1_22381"/>
<comment type="caution">
    <text evidence="1">The sequence shown here is derived from an EMBL/GenBank/DDBJ whole genome shotgun (WGS) entry which is preliminary data.</text>
</comment>
<keyword evidence="2" id="KW-1185">Reference proteome</keyword>
<protein>
    <submittedName>
        <fullName evidence="1">Uncharacterized protein</fullName>
    </submittedName>
</protein>
<dbReference type="HOGENOM" id="CLU_133703_0_0_10"/>
<evidence type="ECO:0000313" key="2">
    <source>
        <dbReference type="Proteomes" id="UP000002945"/>
    </source>
</evidence>
<dbReference type="AlphaFoldDB" id="A9E1M0"/>
<accession>A9E1M0</accession>
<sequence length="155" mass="18115">MLCLFMTAHAQEFKVPNYSFEKAADYETYEKDVVAATKWLVETPINSQKTKRIQVQQFLMKWLEGTPKITLNISTEIVTFIESPESFIIYMGGWASYCIENNDYKNDLQGNIRGIENVITFYDANRKEMGKIKAIERYKKLQKKGKLEKHLKSKL</sequence>
<reference evidence="1 2" key="1">
    <citation type="journal article" date="2011" name="J. Bacteriol.">
        <title>Genome sequence of the algicidal bacterium Kordia algicida OT-1.</title>
        <authorList>
            <person name="Lee H.S."/>
            <person name="Kang S.G."/>
            <person name="Kwon K.K."/>
            <person name="Lee J.H."/>
            <person name="Kim S.J."/>
        </authorList>
    </citation>
    <scope>NUCLEOTIDE SEQUENCE [LARGE SCALE GENOMIC DNA]</scope>
    <source>
        <strain evidence="1 2">OT-1</strain>
    </source>
</reference>
<gene>
    <name evidence="1" type="ORF">KAOT1_22381</name>
</gene>
<dbReference type="eggNOG" id="ENOG50337W8">
    <property type="taxonomic scope" value="Bacteria"/>
</dbReference>
<proteinExistence type="predicted"/>
<dbReference type="Proteomes" id="UP000002945">
    <property type="component" value="Unassembled WGS sequence"/>
</dbReference>
<organism evidence="1 2">
    <name type="scientific">Kordia algicida OT-1</name>
    <dbReference type="NCBI Taxonomy" id="391587"/>
    <lineage>
        <taxon>Bacteria</taxon>
        <taxon>Pseudomonadati</taxon>
        <taxon>Bacteroidota</taxon>
        <taxon>Flavobacteriia</taxon>
        <taxon>Flavobacteriales</taxon>
        <taxon>Flavobacteriaceae</taxon>
        <taxon>Kordia</taxon>
    </lineage>
</organism>
<dbReference type="EMBL" id="ABIB01000007">
    <property type="protein sequence ID" value="EDP95646.1"/>
    <property type="molecule type" value="Genomic_DNA"/>
</dbReference>
<evidence type="ECO:0000313" key="1">
    <source>
        <dbReference type="EMBL" id="EDP95646.1"/>
    </source>
</evidence>
<name>A9E1M0_9FLAO</name>